<dbReference type="InterPro" id="IPR029044">
    <property type="entry name" value="Nucleotide-diphossugar_trans"/>
</dbReference>
<gene>
    <name evidence="3" type="ORF">Din_004746</name>
</gene>
<dbReference type="SUPFAM" id="SSF50346">
    <property type="entry name" value="PRC-barrel domain"/>
    <property type="match status" value="1"/>
</dbReference>
<dbReference type="GO" id="GO:0003977">
    <property type="term" value="F:UDP-N-acetylglucosamine diphosphorylase activity"/>
    <property type="evidence" value="ECO:0007669"/>
    <property type="project" value="TreeGrafter"/>
</dbReference>
<dbReference type="InterPro" id="IPR011033">
    <property type="entry name" value="PRC_barrel-like_sf"/>
</dbReference>
<dbReference type="Gene3D" id="3.90.550.10">
    <property type="entry name" value="Spore Coat Polysaccharide Biosynthesis Protein SpsA, Chain A"/>
    <property type="match status" value="1"/>
</dbReference>
<dbReference type="Gene3D" id="2.40.30.60">
    <property type="entry name" value="RimM"/>
    <property type="match status" value="1"/>
</dbReference>
<dbReference type="Gene3D" id="2.30.30.240">
    <property type="entry name" value="PRC-barrel domain"/>
    <property type="match status" value="1"/>
</dbReference>
<sequence length="668" mass="75240">MQSPSLLCSSNSLSPSLSLSISKRLTVPFRSRCIGSVFHSSCVVQVPFNCSQTYGRILSPLHSTATQEIVETSKSESEFIEIGYICSVHGLQGEVRVKSSTDFPELRFSKPGRRWLRQQVLGRETIQEVELVEGRGGHTGQKSWIVRFSKVDTVDQAQQLVGSTILVTEKDRPELEQGEFYTRDLVGMRVILKESGEPVGTVANVFDSGASDLLHVMLDSSIEMPDGTRKPKSEIGSSGPLVWVPFVEAIVPNVDMNKRELLITPPKGLLELNIRSDERSKKERRQLEWKQRKKFQQRLIAAKKKLCELEQQHVFHGFRFGEKAQRSLLADQIVGVNSILLRQALQNIEIPSKRWNANEFIRANFTKEIRSTLRISEECFTTGSGEKLNANLRLQEKGQLLTSEGKVAIVLVVDDSKRQGSGSDPILVDSERTEDSPCLLLQTLLSDDQRLVKVEDRASVPLILVCPSHAIDSLQKLFSDHNHFAFDPEKVWFLEEEKLPVVSSSLEEQKKHKILMKSPWEILQTPVGSGGVISLFSSHSVLESLSKMGVEYMEVCSVNERYVGRHTLLGLVNSCEANIGIQIFKDMNNFEENFDMMVSMKFMQQLTKQINKLHFEAIPKTNTHVEKVDKEWVEVIPSSPNSIELRCSIYSSLNACPPNKVCVMEVTE</sequence>
<dbReference type="InterPro" id="IPR009000">
    <property type="entry name" value="Transl_B-barrel_sf"/>
</dbReference>
<reference evidence="3" key="1">
    <citation type="submission" date="2019-08" db="EMBL/GenBank/DDBJ databases">
        <title>Reference gene set and small RNA set construction with multiple tissues from Davidia involucrata Baill.</title>
        <authorList>
            <person name="Yang H."/>
            <person name="Zhou C."/>
            <person name="Li G."/>
            <person name="Wang J."/>
            <person name="Gao P."/>
            <person name="Wang M."/>
            <person name="Wang R."/>
            <person name="Zhao Y."/>
        </authorList>
    </citation>
    <scope>NUCLEOTIDE SEQUENCE</scope>
    <source>
        <tissue evidence="3">Mixed with DoveR01_LX</tissue>
    </source>
</reference>
<dbReference type="NCBIfam" id="TIGR02273">
    <property type="entry name" value="16S_RimM"/>
    <property type="match status" value="1"/>
</dbReference>
<dbReference type="FunFam" id="2.30.30.240:FF:000002">
    <property type="entry name" value="Ribosome maturation factor rimM"/>
    <property type="match status" value="1"/>
</dbReference>
<evidence type="ECO:0000259" key="1">
    <source>
        <dbReference type="Pfam" id="PF01782"/>
    </source>
</evidence>
<dbReference type="HAMAP" id="MF_00014">
    <property type="entry name" value="Ribosome_mat_RimM"/>
    <property type="match status" value="1"/>
</dbReference>
<accession>A0A5B6YUJ3</accession>
<dbReference type="AlphaFoldDB" id="A0A5B6YUJ3"/>
<dbReference type="PANTHER" id="PTHR11952:SF10">
    <property type="entry name" value="16S RRNA PROCESSING PROTEIN RIMM FAMILY"/>
    <property type="match status" value="1"/>
</dbReference>
<dbReference type="InterPro" id="IPR056792">
    <property type="entry name" value="PRC_RimM"/>
</dbReference>
<dbReference type="InterPro" id="IPR002676">
    <property type="entry name" value="RimM_N"/>
</dbReference>
<dbReference type="EMBL" id="GHES01004746">
    <property type="protein sequence ID" value="MPA35305.1"/>
    <property type="molecule type" value="Transcribed_RNA"/>
</dbReference>
<dbReference type="SUPFAM" id="SSF53448">
    <property type="entry name" value="Nucleotide-diphospho-sugar transferases"/>
    <property type="match status" value="1"/>
</dbReference>
<dbReference type="Pfam" id="PF24986">
    <property type="entry name" value="PRC_RimM"/>
    <property type="match status" value="1"/>
</dbReference>
<dbReference type="SUPFAM" id="SSF50447">
    <property type="entry name" value="Translation proteins"/>
    <property type="match status" value="1"/>
</dbReference>
<dbReference type="InterPro" id="IPR039741">
    <property type="entry name" value="UDP-sugar_pyrophosphorylase"/>
</dbReference>
<proteinExistence type="inferred from homology"/>
<dbReference type="GO" id="GO:0006048">
    <property type="term" value="P:UDP-N-acetylglucosamine biosynthetic process"/>
    <property type="evidence" value="ECO:0007669"/>
    <property type="project" value="TreeGrafter"/>
</dbReference>
<dbReference type="InterPro" id="IPR036976">
    <property type="entry name" value="RimM_N_sf"/>
</dbReference>
<dbReference type="GO" id="GO:0043022">
    <property type="term" value="F:ribosome binding"/>
    <property type="evidence" value="ECO:0007669"/>
    <property type="project" value="InterPro"/>
</dbReference>
<dbReference type="PANTHER" id="PTHR11952">
    <property type="entry name" value="UDP- GLUCOSE PYROPHOSPHORYLASE"/>
    <property type="match status" value="1"/>
</dbReference>
<organism evidence="3">
    <name type="scientific">Davidia involucrata</name>
    <name type="common">Dove tree</name>
    <dbReference type="NCBI Taxonomy" id="16924"/>
    <lineage>
        <taxon>Eukaryota</taxon>
        <taxon>Viridiplantae</taxon>
        <taxon>Streptophyta</taxon>
        <taxon>Embryophyta</taxon>
        <taxon>Tracheophyta</taxon>
        <taxon>Spermatophyta</taxon>
        <taxon>Magnoliopsida</taxon>
        <taxon>eudicotyledons</taxon>
        <taxon>Gunneridae</taxon>
        <taxon>Pentapetalae</taxon>
        <taxon>asterids</taxon>
        <taxon>Cornales</taxon>
        <taxon>Nyssaceae</taxon>
        <taxon>Davidia</taxon>
    </lineage>
</organism>
<dbReference type="GO" id="GO:0006364">
    <property type="term" value="P:rRNA processing"/>
    <property type="evidence" value="ECO:0007669"/>
    <property type="project" value="InterPro"/>
</dbReference>
<name>A0A5B6YUJ3_DAVIN</name>
<dbReference type="FunFam" id="3.90.550.10:FF:000281">
    <property type="entry name" value="16S rRNA processing protein RimM family"/>
    <property type="match status" value="1"/>
</dbReference>
<evidence type="ECO:0000313" key="3">
    <source>
        <dbReference type="EMBL" id="MPA35305.1"/>
    </source>
</evidence>
<dbReference type="Pfam" id="PF01782">
    <property type="entry name" value="RimM"/>
    <property type="match status" value="1"/>
</dbReference>
<protein>
    <submittedName>
        <fullName evidence="3">Uncharacterized protein</fullName>
    </submittedName>
</protein>
<dbReference type="InterPro" id="IPR011961">
    <property type="entry name" value="RimM"/>
</dbReference>
<feature type="domain" description="RimM N-terminal" evidence="1">
    <location>
        <begin position="82"/>
        <end position="170"/>
    </location>
</feature>
<evidence type="ECO:0000259" key="2">
    <source>
        <dbReference type="Pfam" id="PF24986"/>
    </source>
</evidence>
<feature type="domain" description="Ribosome maturation factor RimM PRC barrel" evidence="2">
    <location>
        <begin position="184"/>
        <end position="269"/>
    </location>
</feature>
<dbReference type="GO" id="GO:0005840">
    <property type="term" value="C:ribosome"/>
    <property type="evidence" value="ECO:0007669"/>
    <property type="project" value="InterPro"/>
</dbReference>